<dbReference type="PANTHER" id="PTHR46409">
    <property type="entry name" value="HTH PSQ-TYPE DOMAIN-CONTAINING PROTEIN"/>
    <property type="match status" value="1"/>
</dbReference>
<evidence type="ECO:0000313" key="2">
    <source>
        <dbReference type="Proteomes" id="UP000440578"/>
    </source>
</evidence>
<comment type="caution">
    <text evidence="1">The sequence shown here is derived from an EMBL/GenBank/DDBJ whole genome shotgun (WGS) entry which is preliminary data.</text>
</comment>
<dbReference type="Proteomes" id="UP000440578">
    <property type="component" value="Unassembled WGS sequence"/>
</dbReference>
<gene>
    <name evidence="1" type="ORF">FJT64_018022</name>
</gene>
<reference evidence="1 2" key="1">
    <citation type="submission" date="2019-07" db="EMBL/GenBank/DDBJ databases">
        <title>Draft genome assembly of a fouling barnacle, Amphibalanus amphitrite (Darwin, 1854): The first reference genome for Thecostraca.</title>
        <authorList>
            <person name="Kim W."/>
        </authorList>
    </citation>
    <scope>NUCLEOTIDE SEQUENCE [LARGE SCALE GENOMIC DNA]</scope>
    <source>
        <strain evidence="1">SNU_AA5</strain>
        <tissue evidence="1">Soma without cirri and trophi</tissue>
    </source>
</reference>
<name>A0A6A4X4V9_AMPAM</name>
<dbReference type="AlphaFoldDB" id="A0A6A4X4V9"/>
<dbReference type="PANTHER" id="PTHR46409:SF1">
    <property type="entry name" value="HTH PSQ-TYPE DOMAIN-CONTAINING PROTEIN"/>
    <property type="match status" value="1"/>
</dbReference>
<proteinExistence type="predicted"/>
<dbReference type="OrthoDB" id="6381495at2759"/>
<dbReference type="EMBL" id="VIIS01000262">
    <property type="protein sequence ID" value="KAF0311120.1"/>
    <property type="molecule type" value="Genomic_DNA"/>
</dbReference>
<keyword evidence="2" id="KW-1185">Reference proteome</keyword>
<accession>A0A6A4X4V9</accession>
<evidence type="ECO:0000313" key="1">
    <source>
        <dbReference type="EMBL" id="KAF0311120.1"/>
    </source>
</evidence>
<sequence length="275" mass="31266">MAGLVEEMPEETVKQLSADQELLYRLARAVQCGSVPDAVARRKIGELNHARWLTLGSRILRLYMSTAVPSSELKQLVNFLLLHYIPMWFTIRLNSGCTLGSKNLYRSVELLRRLPKKIQKIVRPVIQRNAYWAHPEQLLLAMVADEDDKTRQDAIHHIAGARQRQMVGVRPFKLPEINFEATHFTELIDWEKELVTEPPLLSELSGEELEAVAATPHSVPPYPVHTQAVERVVRTVTEASSKVLGEKARHGLITARLRHRRMLPAFTTKRDAVPV</sequence>
<organism evidence="1 2">
    <name type="scientific">Amphibalanus amphitrite</name>
    <name type="common">Striped barnacle</name>
    <name type="synonym">Balanus amphitrite</name>
    <dbReference type="NCBI Taxonomy" id="1232801"/>
    <lineage>
        <taxon>Eukaryota</taxon>
        <taxon>Metazoa</taxon>
        <taxon>Ecdysozoa</taxon>
        <taxon>Arthropoda</taxon>
        <taxon>Crustacea</taxon>
        <taxon>Multicrustacea</taxon>
        <taxon>Cirripedia</taxon>
        <taxon>Thoracica</taxon>
        <taxon>Thoracicalcarea</taxon>
        <taxon>Balanomorpha</taxon>
        <taxon>Balanoidea</taxon>
        <taxon>Balanidae</taxon>
        <taxon>Amphibalaninae</taxon>
        <taxon>Amphibalanus</taxon>
    </lineage>
</organism>
<protein>
    <submittedName>
        <fullName evidence="1">Uncharacterized protein</fullName>
    </submittedName>
</protein>